<dbReference type="GO" id="GO:0009279">
    <property type="term" value="C:cell outer membrane"/>
    <property type="evidence" value="ECO:0007669"/>
    <property type="project" value="UniProtKB-SubCell"/>
</dbReference>
<dbReference type="HOGENOM" id="CLU_004317_1_1_10"/>
<reference evidence="10" key="1">
    <citation type="journal article" date="2013" name="Lancet">
        <title>First case of E anophelis outbreak in an intensive-care unit.</title>
        <authorList>
            <person name="Teo J."/>
            <person name="Tan S.Y."/>
            <person name="Tay M."/>
            <person name="Ding Y."/>
            <person name="Kjelleberg S."/>
            <person name="Givskov M."/>
            <person name="Lin R.T."/>
            <person name="Yang L."/>
        </authorList>
    </citation>
    <scope>NUCLEOTIDE SEQUENCE [LARGE SCALE GENOMIC DNA]</scope>
    <source>
        <strain evidence="10">NUHP1</strain>
    </source>
</reference>
<evidence type="ECO:0000313" key="10">
    <source>
        <dbReference type="EMBL" id="AIL44502.1"/>
    </source>
</evidence>
<evidence type="ECO:0000313" key="11">
    <source>
        <dbReference type="Proteomes" id="UP000028933"/>
    </source>
</evidence>
<feature type="signal peptide" evidence="8">
    <location>
        <begin position="1"/>
        <end position="30"/>
    </location>
</feature>
<keyword evidence="4 7" id="KW-0812">Transmembrane</keyword>
<gene>
    <name evidence="10" type="ORF">BD94_0727</name>
</gene>
<evidence type="ECO:0000256" key="4">
    <source>
        <dbReference type="ARBA" id="ARBA00022692"/>
    </source>
</evidence>
<dbReference type="Pfam" id="PF07715">
    <property type="entry name" value="Plug"/>
    <property type="match status" value="1"/>
</dbReference>
<dbReference type="InterPro" id="IPR039426">
    <property type="entry name" value="TonB-dep_rcpt-like"/>
</dbReference>
<organism evidence="10 11">
    <name type="scientific">Elizabethkingia anophelis NUHP1</name>
    <dbReference type="NCBI Taxonomy" id="1338011"/>
    <lineage>
        <taxon>Bacteria</taxon>
        <taxon>Pseudomonadati</taxon>
        <taxon>Bacteroidota</taxon>
        <taxon>Flavobacteriia</taxon>
        <taxon>Flavobacteriales</taxon>
        <taxon>Weeksellaceae</taxon>
        <taxon>Elizabethkingia</taxon>
    </lineage>
</organism>
<comment type="similarity">
    <text evidence="7">Belongs to the TonB-dependent receptor family.</text>
</comment>
<dbReference type="InterPro" id="IPR012910">
    <property type="entry name" value="Plug_dom"/>
</dbReference>
<evidence type="ECO:0000259" key="9">
    <source>
        <dbReference type="Pfam" id="PF07715"/>
    </source>
</evidence>
<evidence type="ECO:0000256" key="1">
    <source>
        <dbReference type="ARBA" id="ARBA00004571"/>
    </source>
</evidence>
<feature type="domain" description="TonB-dependent receptor plug" evidence="9">
    <location>
        <begin position="64"/>
        <end position="173"/>
    </location>
</feature>
<dbReference type="RefSeq" id="WP_024564895.1">
    <property type="nucleotide sequence ID" value="NZ_CP007547.1"/>
</dbReference>
<dbReference type="NCBIfam" id="TIGR04056">
    <property type="entry name" value="OMP_RagA_SusC"/>
    <property type="match status" value="1"/>
</dbReference>
<evidence type="ECO:0000256" key="8">
    <source>
        <dbReference type="SAM" id="SignalP"/>
    </source>
</evidence>
<proteinExistence type="inferred from homology"/>
<dbReference type="SUPFAM" id="SSF56935">
    <property type="entry name" value="Porins"/>
    <property type="match status" value="1"/>
</dbReference>
<name>A0A077EAI7_9FLAO</name>
<dbReference type="Gene3D" id="2.40.170.20">
    <property type="entry name" value="TonB-dependent receptor, beta-barrel domain"/>
    <property type="match status" value="1"/>
</dbReference>
<dbReference type="Gene3D" id="2.170.130.10">
    <property type="entry name" value="TonB-dependent receptor, plug domain"/>
    <property type="match status" value="1"/>
</dbReference>
<evidence type="ECO:0000256" key="7">
    <source>
        <dbReference type="PROSITE-ProRule" id="PRU01360"/>
    </source>
</evidence>
<dbReference type="eggNOG" id="COG1629">
    <property type="taxonomic scope" value="Bacteria"/>
</dbReference>
<evidence type="ECO:0000256" key="2">
    <source>
        <dbReference type="ARBA" id="ARBA00022448"/>
    </source>
</evidence>
<dbReference type="KEGG" id="eao:BD94_0727"/>
<keyword evidence="3 7" id="KW-1134">Transmembrane beta strand</keyword>
<evidence type="ECO:0000256" key="3">
    <source>
        <dbReference type="ARBA" id="ARBA00022452"/>
    </source>
</evidence>
<dbReference type="Proteomes" id="UP000028933">
    <property type="component" value="Chromosome"/>
</dbReference>
<keyword evidence="8" id="KW-0732">Signal</keyword>
<dbReference type="EMBL" id="CP007547">
    <property type="protein sequence ID" value="AIL44502.1"/>
    <property type="molecule type" value="Genomic_DNA"/>
</dbReference>
<dbReference type="PROSITE" id="PS52016">
    <property type="entry name" value="TONB_DEPENDENT_REC_3"/>
    <property type="match status" value="1"/>
</dbReference>
<protein>
    <submittedName>
        <fullName evidence="10">TonB-dependent receptor</fullName>
    </submittedName>
</protein>
<dbReference type="InterPro" id="IPR036942">
    <property type="entry name" value="Beta-barrel_TonB_sf"/>
</dbReference>
<keyword evidence="6 7" id="KW-0998">Cell outer membrane</keyword>
<keyword evidence="2 7" id="KW-0813">Transport</keyword>
<keyword evidence="10" id="KW-0675">Receptor</keyword>
<evidence type="ECO:0000256" key="5">
    <source>
        <dbReference type="ARBA" id="ARBA00023136"/>
    </source>
</evidence>
<accession>A0A077EAI7</accession>
<sequence length="1006" mass="112040">MRIHPMVPSNYLKVAIAFFFSTSGVQMAMAQQTPNRKVSTKADTISKSKDIDEVVVVGYGKQKKTNLTTAVSTIDGKTLENRPSPNVANMLQGSAPGLVVTRSSGRLANQGLNLEIRGATSVNGNVSPLIVIDGIVSSSESFMALNSDDIDNISVLKDGGATAIYGAQSAGGVLLVTTKRGKSGKAKISFSSNMAFQSPSNLPKRLSLIDEMNYMNLARKNAGLDPEYKDDDLDYARRGVEFVLDPTNNLWRTYNQKDFIKETLRDTYSMMKNNVQISGGNDRITYMASIGNLQQDGIFRVGEDFFSRWNTRINVSAKVNDYLKLDIGSAYTTQAINNPQDGGYGLEGGGNGILRQMFNSRMRFPLFNPDGSYYGSGTSSFFGYGLLKDGGFKRDRKEDFINNITATISNIAKGLEFKLIYGRETDNRENRTFNRTVNYYAGPTASSIKKLNDPNSYSVSHTKYILENFQGLVDYDFKLGESHSFHVMGGYQLQKWDKNNLYAQTKNLYVNDNPSLNFTGDQLNKTNSEYSRSEIMQSFLGRFNYNYKGKYLFEATVRSDESSRLTQGDRIKVFPSFSLGWNMTKESWFENIAGGVLNELKPRASWAKVGSKASLSKNANGDYDENGGFYDYIDQLSSGSSLVLGGDRQSYLFLSRLSAQNLGWETVETRNIGLDFSLFNRKLTGSFDYYNKYNNNMLVPISLPATIGIGTPMLNAGQLKVWGWELSLGYRDKIGKDFSYNVSVNVADNQNKLLKYNGTSNVINSGVNRLVEGYALNSIWGYKTDGYFQNQSEVDKAPSYKRLLNKTGVPGIGDIRYVDLNGDGEISAGKNVLGDSGDLVYLGDTNPRYQFGLNVSMNYKNIDFSFFIQGVAKRKFKPSNELIQPALAPWNLPMSFQMDYWTPDNTNAAFPRPYLTADHNFVNSDKWFLNGAYARLKNIQIGYSLTKEALKNMPISRMRIYVSGEDLLTFSKLGVFKGVIDPEQPQGVVSGYPFAKTVSLGVNIDF</sequence>
<evidence type="ECO:0000256" key="6">
    <source>
        <dbReference type="ARBA" id="ARBA00023237"/>
    </source>
</evidence>
<dbReference type="STRING" id="1338011.BD94_0727"/>
<keyword evidence="5 7" id="KW-0472">Membrane</keyword>
<comment type="subcellular location">
    <subcellularLocation>
        <location evidence="1 7">Cell outer membrane</location>
        <topology evidence="1 7">Multi-pass membrane protein</topology>
    </subcellularLocation>
</comment>
<reference evidence="10" key="2">
    <citation type="journal article" date="2015" name="Genome Biol. Evol.">
        <title>Complete Genome Sequence and Transcriptomic Analysis of the Novel Pathogen Elizabethkingia anophelis in Response to Oxidative Stress.</title>
        <authorList>
            <person name="Li Y."/>
            <person name="Liu Y."/>
            <person name="Chew S.C."/>
            <person name="Tay M."/>
            <person name="Salido M.M."/>
            <person name="Teo J."/>
            <person name="Lauro F.M."/>
            <person name="Givskov M."/>
            <person name="Yang L."/>
        </authorList>
    </citation>
    <scope>NUCLEOTIDE SEQUENCE</scope>
    <source>
        <strain evidence="10">NUHP1</strain>
    </source>
</reference>
<dbReference type="InterPro" id="IPR023996">
    <property type="entry name" value="TonB-dep_OMP_SusC/RagA"/>
</dbReference>
<feature type="chain" id="PRO_5001718193" evidence="8">
    <location>
        <begin position="31"/>
        <end position="1006"/>
    </location>
</feature>
<dbReference type="AlphaFoldDB" id="A0A077EAI7"/>
<dbReference type="InterPro" id="IPR037066">
    <property type="entry name" value="Plug_dom_sf"/>
</dbReference>